<evidence type="ECO:0000313" key="2">
    <source>
        <dbReference type="Proteomes" id="UP000295124"/>
    </source>
</evidence>
<sequence>MRTLVALLGVLTLAGCGIQPSGVSDGGEAPTGLATGPTLYFVDASQHLVAQPRQGGRLGTIADAIALLLSGPGGTGKLHTEITAGEVTRTDVAISPGVIEVRLPLTVDDVTSLGIDQLVCTTLAVHIQSGGSRNVKVRLVFTLATPESDRLRTCPLIS</sequence>
<accession>A0A4R4ZTV4</accession>
<dbReference type="OrthoDB" id="3626700at2"/>
<name>A0A4R4ZTV4_9ACTN</name>
<comment type="caution">
    <text evidence="1">The sequence shown here is derived from an EMBL/GenBank/DDBJ whole genome shotgun (WGS) entry which is preliminary data.</text>
</comment>
<evidence type="ECO:0000313" key="1">
    <source>
        <dbReference type="EMBL" id="TDD61389.1"/>
    </source>
</evidence>
<dbReference type="PROSITE" id="PS51257">
    <property type="entry name" value="PROKAR_LIPOPROTEIN"/>
    <property type="match status" value="1"/>
</dbReference>
<organism evidence="1 2">
    <name type="scientific">Kribbella antibiotica</name>
    <dbReference type="NCBI Taxonomy" id="190195"/>
    <lineage>
        <taxon>Bacteria</taxon>
        <taxon>Bacillati</taxon>
        <taxon>Actinomycetota</taxon>
        <taxon>Actinomycetes</taxon>
        <taxon>Propionibacteriales</taxon>
        <taxon>Kribbellaceae</taxon>
        <taxon>Kribbella</taxon>
    </lineage>
</organism>
<dbReference type="EMBL" id="SMKX01000015">
    <property type="protein sequence ID" value="TDD61389.1"/>
    <property type="molecule type" value="Genomic_DNA"/>
</dbReference>
<dbReference type="RefSeq" id="WP_132166484.1">
    <property type="nucleotide sequence ID" value="NZ_SMKX01000015.1"/>
</dbReference>
<reference evidence="1 2" key="1">
    <citation type="submission" date="2019-03" db="EMBL/GenBank/DDBJ databases">
        <title>Draft genome sequences of novel Actinobacteria.</title>
        <authorList>
            <person name="Sahin N."/>
            <person name="Ay H."/>
            <person name="Saygin H."/>
        </authorList>
    </citation>
    <scope>NUCLEOTIDE SEQUENCE [LARGE SCALE GENOMIC DNA]</scope>
    <source>
        <strain evidence="1 2">JCM 13523</strain>
    </source>
</reference>
<keyword evidence="2" id="KW-1185">Reference proteome</keyword>
<evidence type="ECO:0008006" key="3">
    <source>
        <dbReference type="Google" id="ProtNLM"/>
    </source>
</evidence>
<dbReference type="AlphaFoldDB" id="A0A4R4ZTV4"/>
<gene>
    <name evidence="1" type="ORF">E1263_07730</name>
</gene>
<dbReference type="Proteomes" id="UP000295124">
    <property type="component" value="Unassembled WGS sequence"/>
</dbReference>
<proteinExistence type="predicted"/>
<protein>
    <recommendedName>
        <fullName evidence="3">GerMN domain-containing protein</fullName>
    </recommendedName>
</protein>